<organism evidence="1 2">
    <name type="scientific">Catenuloplanes nepalensis</name>
    <dbReference type="NCBI Taxonomy" id="587533"/>
    <lineage>
        <taxon>Bacteria</taxon>
        <taxon>Bacillati</taxon>
        <taxon>Actinomycetota</taxon>
        <taxon>Actinomycetes</taxon>
        <taxon>Micromonosporales</taxon>
        <taxon>Micromonosporaceae</taxon>
        <taxon>Catenuloplanes</taxon>
    </lineage>
</organism>
<comment type="caution">
    <text evidence="1">The sequence shown here is derived from an EMBL/GenBank/DDBJ whole genome shotgun (WGS) entry which is preliminary data.</text>
</comment>
<keyword evidence="2" id="KW-1185">Reference proteome</keyword>
<proteinExistence type="predicted"/>
<dbReference type="RefSeq" id="WP_306830197.1">
    <property type="nucleotide sequence ID" value="NZ_JAUSRA010000001.1"/>
</dbReference>
<gene>
    <name evidence="1" type="ORF">J2S43_003376</name>
</gene>
<dbReference type="EMBL" id="JAUSRA010000001">
    <property type="protein sequence ID" value="MDP9794864.1"/>
    <property type="molecule type" value="Genomic_DNA"/>
</dbReference>
<accession>A0ABT9MTX3</accession>
<sequence>MFPPSRGPYDTDPDGTAMLEILRADIIDRYAEFAADYYDRNVDRSAVELWVSRSSVAW</sequence>
<evidence type="ECO:0000313" key="2">
    <source>
        <dbReference type="Proteomes" id="UP001240984"/>
    </source>
</evidence>
<evidence type="ECO:0000313" key="1">
    <source>
        <dbReference type="EMBL" id="MDP9794864.1"/>
    </source>
</evidence>
<reference evidence="1 2" key="1">
    <citation type="submission" date="2023-07" db="EMBL/GenBank/DDBJ databases">
        <title>Sequencing the genomes of 1000 actinobacteria strains.</title>
        <authorList>
            <person name="Klenk H.-P."/>
        </authorList>
    </citation>
    <scope>NUCLEOTIDE SEQUENCE [LARGE SCALE GENOMIC DNA]</scope>
    <source>
        <strain evidence="1 2">DSM 44710</strain>
    </source>
</reference>
<dbReference type="Proteomes" id="UP001240984">
    <property type="component" value="Unassembled WGS sequence"/>
</dbReference>
<name>A0ABT9MTX3_9ACTN</name>
<protein>
    <submittedName>
        <fullName evidence="1">Uncharacterized protein</fullName>
    </submittedName>
</protein>